<evidence type="ECO:0000313" key="3">
    <source>
        <dbReference type="EMBL" id="ACY14618.1"/>
    </source>
</evidence>
<dbReference type="KEGG" id="hoh:Hoch_2073"/>
<dbReference type="PANTHER" id="PTHR43157">
    <property type="entry name" value="PHOSPHATIDYLINOSITOL-GLYCAN BIOSYNTHESIS CLASS F PROTEIN-RELATED"/>
    <property type="match status" value="1"/>
</dbReference>
<proteinExistence type="inferred from homology"/>
<evidence type="ECO:0000256" key="1">
    <source>
        <dbReference type="ARBA" id="ARBA00023002"/>
    </source>
</evidence>
<dbReference type="SUPFAM" id="SSF51735">
    <property type="entry name" value="NAD(P)-binding Rossmann-fold domains"/>
    <property type="match status" value="1"/>
</dbReference>
<dbReference type="InterPro" id="IPR036291">
    <property type="entry name" value="NAD(P)-bd_dom_sf"/>
</dbReference>
<keyword evidence="4" id="KW-1185">Reference proteome</keyword>
<protein>
    <submittedName>
        <fullName evidence="3">Short-chain dehydrogenase/reductase SDR</fullName>
    </submittedName>
</protein>
<sequence length="292" mass="31402">MILEGKRCVVTGASSGIGLATAEGLAGLGADVVIVARDAVRGEAALGSVSEAGPGTATLHLADLSVQSEVRRLAAELLDAYPRIDVLVNNAGGLFERRTSTPDGLELTFALNHLAYFLLTELLRERLVASAPARIINVSSMAHRLGKLDWDDLQSERRYRPFFVYANSKLANILFTRELARRLQGTGVTANAMHPGAVASRFGENGGALMRMSYRAGKLFMRTPEHGADTVVWLASAPEIEGVSGSYFDSRKRCSPSRRARDREAAARLWRESERLVAASESAVAASESAES</sequence>
<dbReference type="PRINTS" id="PR00080">
    <property type="entry name" value="SDRFAMILY"/>
</dbReference>
<dbReference type="STRING" id="502025.Hoch_2073"/>
<dbReference type="RefSeq" id="WP_012827226.1">
    <property type="nucleotide sequence ID" value="NC_013440.1"/>
</dbReference>
<accession>D0LG16</accession>
<dbReference type="CDD" id="cd05327">
    <property type="entry name" value="retinol-DH_like_SDR_c_like"/>
    <property type="match status" value="1"/>
</dbReference>
<comment type="similarity">
    <text evidence="2">Belongs to the short-chain dehydrogenases/reductases (SDR) family.</text>
</comment>
<dbReference type="PANTHER" id="PTHR43157:SF31">
    <property type="entry name" value="PHOSPHATIDYLINOSITOL-GLYCAN BIOSYNTHESIS CLASS F PROTEIN"/>
    <property type="match status" value="1"/>
</dbReference>
<dbReference type="Pfam" id="PF00106">
    <property type="entry name" value="adh_short"/>
    <property type="match status" value="1"/>
</dbReference>
<reference evidence="3 4" key="1">
    <citation type="journal article" date="2010" name="Stand. Genomic Sci.">
        <title>Complete genome sequence of Haliangium ochraceum type strain (SMP-2).</title>
        <authorList>
            <consortium name="US DOE Joint Genome Institute (JGI-PGF)"/>
            <person name="Ivanova N."/>
            <person name="Daum C."/>
            <person name="Lang E."/>
            <person name="Abt B."/>
            <person name="Kopitz M."/>
            <person name="Saunders E."/>
            <person name="Lapidus A."/>
            <person name="Lucas S."/>
            <person name="Glavina Del Rio T."/>
            <person name="Nolan M."/>
            <person name="Tice H."/>
            <person name="Copeland A."/>
            <person name="Cheng J.F."/>
            <person name="Chen F."/>
            <person name="Bruce D."/>
            <person name="Goodwin L."/>
            <person name="Pitluck S."/>
            <person name="Mavromatis K."/>
            <person name="Pati A."/>
            <person name="Mikhailova N."/>
            <person name="Chen A."/>
            <person name="Palaniappan K."/>
            <person name="Land M."/>
            <person name="Hauser L."/>
            <person name="Chang Y.J."/>
            <person name="Jeffries C.D."/>
            <person name="Detter J.C."/>
            <person name="Brettin T."/>
            <person name="Rohde M."/>
            <person name="Goker M."/>
            <person name="Bristow J."/>
            <person name="Markowitz V."/>
            <person name="Eisen J.A."/>
            <person name="Hugenholtz P."/>
            <person name="Kyrpides N.C."/>
            <person name="Klenk H.P."/>
        </authorList>
    </citation>
    <scope>NUCLEOTIDE SEQUENCE [LARGE SCALE GENOMIC DNA]</scope>
    <source>
        <strain evidence="4">DSM 14365 / CIP 107738 / JCM 11303 / AJ 13395 / SMP-2</strain>
    </source>
</reference>
<dbReference type="eggNOG" id="COG1028">
    <property type="taxonomic scope" value="Bacteria"/>
</dbReference>
<evidence type="ECO:0000256" key="2">
    <source>
        <dbReference type="RuleBase" id="RU000363"/>
    </source>
</evidence>
<gene>
    <name evidence="3" type="ordered locus">Hoch_2073</name>
</gene>
<dbReference type="Gene3D" id="3.40.50.720">
    <property type="entry name" value="NAD(P)-binding Rossmann-like Domain"/>
    <property type="match status" value="1"/>
</dbReference>
<dbReference type="HOGENOM" id="CLU_010194_44_5_7"/>
<dbReference type="InterPro" id="IPR002347">
    <property type="entry name" value="SDR_fam"/>
</dbReference>
<evidence type="ECO:0000313" key="4">
    <source>
        <dbReference type="Proteomes" id="UP000001880"/>
    </source>
</evidence>
<dbReference type="PRINTS" id="PR00081">
    <property type="entry name" value="GDHRDH"/>
</dbReference>
<dbReference type="AlphaFoldDB" id="D0LG16"/>
<organism evidence="3 4">
    <name type="scientific">Haliangium ochraceum (strain DSM 14365 / JCM 11303 / SMP-2)</name>
    <dbReference type="NCBI Taxonomy" id="502025"/>
    <lineage>
        <taxon>Bacteria</taxon>
        <taxon>Pseudomonadati</taxon>
        <taxon>Myxococcota</taxon>
        <taxon>Polyangia</taxon>
        <taxon>Haliangiales</taxon>
        <taxon>Kofleriaceae</taxon>
        <taxon>Haliangium</taxon>
    </lineage>
</organism>
<dbReference type="GO" id="GO:0016491">
    <property type="term" value="F:oxidoreductase activity"/>
    <property type="evidence" value="ECO:0007669"/>
    <property type="project" value="UniProtKB-KW"/>
</dbReference>
<dbReference type="EMBL" id="CP001804">
    <property type="protein sequence ID" value="ACY14618.1"/>
    <property type="molecule type" value="Genomic_DNA"/>
</dbReference>
<dbReference type="Proteomes" id="UP000001880">
    <property type="component" value="Chromosome"/>
</dbReference>
<keyword evidence="1" id="KW-0560">Oxidoreductase</keyword>
<name>D0LG16_HALO1</name>